<comment type="caution">
    <text evidence="1">The sequence shown here is derived from an EMBL/GenBank/DDBJ whole genome shotgun (WGS) entry which is preliminary data.</text>
</comment>
<dbReference type="Gene3D" id="3.90.1200.10">
    <property type="match status" value="1"/>
</dbReference>
<sequence length="324" mass="35084">MARTGSSPVPAAQGVRAPWTAIPPHLRARVAELAGGGEVVEAVTQPGGFSPGPAVRVRTSTGHRAFVKAVSVEMNPDTPNMHRDEARYTARMPPHAPVPKLLGALDEDGWVVLVFEEIDGRNPDPDWDPDELRRAVAALAELAAVLTPPPLDAPPAAERLKRSFCGWSRLRAAYEEGRDDLAWLDPWARDRLGALVGLETESADLSHGTTLVNMDVRADNLLMTADRVYVVDWPWAAVGAPWIDLGFFVPSVWMHSGPERARIVTEHPLLADADPEAVTAFAAGLTGMLLERSSQPAPQGLPTLRGFQRAFGTASLEWLRTLMA</sequence>
<organism evidence="1 2">
    <name type="scientific">Catenulispora subtropica</name>
    <dbReference type="NCBI Taxonomy" id="450798"/>
    <lineage>
        <taxon>Bacteria</taxon>
        <taxon>Bacillati</taxon>
        <taxon>Actinomycetota</taxon>
        <taxon>Actinomycetes</taxon>
        <taxon>Catenulisporales</taxon>
        <taxon>Catenulisporaceae</taxon>
        <taxon>Catenulispora</taxon>
    </lineage>
</organism>
<gene>
    <name evidence="1" type="ORF">GCM10009838_46600</name>
</gene>
<keyword evidence="2" id="KW-1185">Reference proteome</keyword>
<dbReference type="EMBL" id="BAAAQM010000027">
    <property type="protein sequence ID" value="GAA1980154.1"/>
    <property type="molecule type" value="Genomic_DNA"/>
</dbReference>
<reference evidence="2" key="1">
    <citation type="journal article" date="2019" name="Int. J. Syst. Evol. Microbiol.">
        <title>The Global Catalogue of Microorganisms (GCM) 10K type strain sequencing project: providing services to taxonomists for standard genome sequencing and annotation.</title>
        <authorList>
            <consortium name="The Broad Institute Genomics Platform"/>
            <consortium name="The Broad Institute Genome Sequencing Center for Infectious Disease"/>
            <person name="Wu L."/>
            <person name="Ma J."/>
        </authorList>
    </citation>
    <scope>NUCLEOTIDE SEQUENCE [LARGE SCALE GENOMIC DNA]</scope>
    <source>
        <strain evidence="2">JCM 16013</strain>
    </source>
</reference>
<accession>A0ABP5DH86</accession>
<protein>
    <recommendedName>
        <fullName evidence="3">Aminoglycoside phosphotransferase</fullName>
    </recommendedName>
</protein>
<evidence type="ECO:0008006" key="3">
    <source>
        <dbReference type="Google" id="ProtNLM"/>
    </source>
</evidence>
<dbReference type="InterPro" id="IPR011009">
    <property type="entry name" value="Kinase-like_dom_sf"/>
</dbReference>
<proteinExistence type="predicted"/>
<dbReference type="Proteomes" id="UP001499854">
    <property type="component" value="Unassembled WGS sequence"/>
</dbReference>
<dbReference type="RefSeq" id="WP_344659213.1">
    <property type="nucleotide sequence ID" value="NZ_BAAAQM010000027.1"/>
</dbReference>
<dbReference type="SUPFAM" id="SSF56112">
    <property type="entry name" value="Protein kinase-like (PK-like)"/>
    <property type="match status" value="1"/>
</dbReference>
<evidence type="ECO:0000313" key="2">
    <source>
        <dbReference type="Proteomes" id="UP001499854"/>
    </source>
</evidence>
<evidence type="ECO:0000313" key="1">
    <source>
        <dbReference type="EMBL" id="GAA1980154.1"/>
    </source>
</evidence>
<name>A0ABP5DH86_9ACTN</name>